<protein>
    <submittedName>
        <fullName evidence="3">Endonuclease domain-containing protein</fullName>
    </submittedName>
</protein>
<gene>
    <name evidence="3" type="ORF">ACFOVS_18885</name>
</gene>
<dbReference type="GO" id="GO:0004519">
    <property type="term" value="F:endonuclease activity"/>
    <property type="evidence" value="ECO:0007669"/>
    <property type="project" value="UniProtKB-KW"/>
</dbReference>
<feature type="domain" description="DUF559" evidence="2">
    <location>
        <begin position="9"/>
        <end position="114"/>
    </location>
</feature>
<keyword evidence="3" id="KW-0255">Endonuclease</keyword>
<proteinExistence type="predicted"/>
<organism evidence="3 4">
    <name type="scientific">Rhizobium lemnae</name>
    <dbReference type="NCBI Taxonomy" id="1214924"/>
    <lineage>
        <taxon>Bacteria</taxon>
        <taxon>Pseudomonadati</taxon>
        <taxon>Pseudomonadota</taxon>
        <taxon>Alphaproteobacteria</taxon>
        <taxon>Hyphomicrobiales</taxon>
        <taxon>Rhizobiaceae</taxon>
        <taxon>Rhizobium/Agrobacterium group</taxon>
        <taxon>Rhizobium</taxon>
    </lineage>
</organism>
<evidence type="ECO:0000256" key="1">
    <source>
        <dbReference type="SAM" id="Coils"/>
    </source>
</evidence>
<dbReference type="CDD" id="cd01038">
    <property type="entry name" value="Endonuclease_DUF559"/>
    <property type="match status" value="1"/>
</dbReference>
<dbReference type="PANTHER" id="PTHR38590">
    <property type="entry name" value="BLL0828 PROTEIN"/>
    <property type="match status" value="1"/>
</dbReference>
<feature type="coiled-coil region" evidence="1">
    <location>
        <begin position="7"/>
        <end position="34"/>
    </location>
</feature>
<sequence>MPHSNISAKTRKRAKTLRRDLTRAEREMWDLLRDFRPRGARFRRETPIGPYIADFAWLSARIIVEVDGDSHETESGRHHDQRRDRFLREQGFIVLRFDNTDVINSADAISIQLEAELAPFLDKEPAL</sequence>
<dbReference type="PANTHER" id="PTHR38590:SF1">
    <property type="entry name" value="BLL0828 PROTEIN"/>
    <property type="match status" value="1"/>
</dbReference>
<evidence type="ECO:0000259" key="2">
    <source>
        <dbReference type="Pfam" id="PF04480"/>
    </source>
</evidence>
<dbReference type="SUPFAM" id="SSF52980">
    <property type="entry name" value="Restriction endonuclease-like"/>
    <property type="match status" value="1"/>
</dbReference>
<dbReference type="RefSeq" id="WP_281435191.1">
    <property type="nucleotide sequence ID" value="NZ_JBHSBD010000097.1"/>
</dbReference>
<reference evidence="4" key="1">
    <citation type="journal article" date="2019" name="Int. J. Syst. Evol. Microbiol.">
        <title>The Global Catalogue of Microorganisms (GCM) 10K type strain sequencing project: providing services to taxonomists for standard genome sequencing and annotation.</title>
        <authorList>
            <consortium name="The Broad Institute Genomics Platform"/>
            <consortium name="The Broad Institute Genome Sequencing Center for Infectious Disease"/>
            <person name="Wu L."/>
            <person name="Ma J."/>
        </authorList>
    </citation>
    <scope>NUCLEOTIDE SEQUENCE [LARGE SCALE GENOMIC DNA]</scope>
    <source>
        <strain evidence="4">TBRC 5781</strain>
    </source>
</reference>
<keyword evidence="1" id="KW-0175">Coiled coil</keyword>
<keyword evidence="3" id="KW-0378">Hydrolase</keyword>
<keyword evidence="3" id="KW-0540">Nuclease</keyword>
<name>A0ABV8EEH0_9HYPH</name>
<dbReference type="EMBL" id="JBHSBD010000097">
    <property type="protein sequence ID" value="MFC3970157.1"/>
    <property type="molecule type" value="Genomic_DNA"/>
</dbReference>
<dbReference type="InterPro" id="IPR047216">
    <property type="entry name" value="Endonuclease_DUF559_bact"/>
</dbReference>
<dbReference type="Pfam" id="PF04480">
    <property type="entry name" value="DUF559"/>
    <property type="match status" value="1"/>
</dbReference>
<dbReference type="Proteomes" id="UP001595697">
    <property type="component" value="Unassembled WGS sequence"/>
</dbReference>
<dbReference type="InterPro" id="IPR011335">
    <property type="entry name" value="Restrct_endonuc-II-like"/>
</dbReference>
<accession>A0ABV8EEH0</accession>
<dbReference type="Gene3D" id="3.40.960.10">
    <property type="entry name" value="VSR Endonuclease"/>
    <property type="match status" value="1"/>
</dbReference>
<dbReference type="InterPro" id="IPR007569">
    <property type="entry name" value="DUF559"/>
</dbReference>
<evidence type="ECO:0000313" key="3">
    <source>
        <dbReference type="EMBL" id="MFC3970157.1"/>
    </source>
</evidence>
<keyword evidence="4" id="KW-1185">Reference proteome</keyword>
<comment type="caution">
    <text evidence="3">The sequence shown here is derived from an EMBL/GenBank/DDBJ whole genome shotgun (WGS) entry which is preliminary data.</text>
</comment>
<evidence type="ECO:0000313" key="4">
    <source>
        <dbReference type="Proteomes" id="UP001595697"/>
    </source>
</evidence>